<comment type="caution">
    <text evidence="7">The sequence shown here is derived from an EMBL/GenBank/DDBJ whole genome shotgun (WGS) entry which is preliminary data.</text>
</comment>
<comment type="subcellular location">
    <subcellularLocation>
        <location evidence="2 6">Secreted</location>
        <location evidence="2 6">Cell wall</location>
    </subcellularLocation>
</comment>
<keyword evidence="5 6" id="KW-0961">Cell wall biogenesis/degradation</keyword>
<evidence type="ECO:0000256" key="3">
    <source>
        <dbReference type="ARBA" id="ARBA00005784"/>
    </source>
</evidence>
<accession>A0AAW1W8A4</accession>
<keyword evidence="4 6" id="KW-0134">Cell wall</keyword>
<dbReference type="PANTHER" id="PTHR21562">
    <property type="entry name" value="NOTUM-RELATED"/>
    <property type="match status" value="1"/>
</dbReference>
<evidence type="ECO:0000256" key="6">
    <source>
        <dbReference type="RuleBase" id="RU363114"/>
    </source>
</evidence>
<evidence type="ECO:0000256" key="4">
    <source>
        <dbReference type="ARBA" id="ARBA00022512"/>
    </source>
</evidence>
<evidence type="ECO:0000256" key="1">
    <source>
        <dbReference type="ARBA" id="ARBA00003534"/>
    </source>
</evidence>
<dbReference type="AlphaFoldDB" id="A0AAW1W8A4"/>
<keyword evidence="6" id="KW-0378">Hydrolase</keyword>
<dbReference type="PANTHER" id="PTHR21562:SF5">
    <property type="entry name" value="PECTIN ACETYLESTERASE 12"/>
    <property type="match status" value="1"/>
</dbReference>
<evidence type="ECO:0000256" key="5">
    <source>
        <dbReference type="ARBA" id="ARBA00023316"/>
    </source>
</evidence>
<feature type="chain" id="PRO_5043091163" description="Pectin acetylesterase" evidence="6">
    <location>
        <begin position="22"/>
        <end position="269"/>
    </location>
</feature>
<dbReference type="EC" id="3.1.1.-" evidence="6"/>
<evidence type="ECO:0000256" key="2">
    <source>
        <dbReference type="ARBA" id="ARBA00004191"/>
    </source>
</evidence>
<dbReference type="Pfam" id="PF03283">
    <property type="entry name" value="PAE"/>
    <property type="match status" value="1"/>
</dbReference>
<dbReference type="GO" id="GO:0071555">
    <property type="term" value="P:cell wall organization"/>
    <property type="evidence" value="ECO:0007669"/>
    <property type="project" value="UniProtKB-KW"/>
</dbReference>
<dbReference type="EMBL" id="JBEDUW010000006">
    <property type="protein sequence ID" value="KAK9920096.1"/>
    <property type="molecule type" value="Genomic_DNA"/>
</dbReference>
<dbReference type="GO" id="GO:0009505">
    <property type="term" value="C:plant-type cell wall"/>
    <property type="evidence" value="ECO:0007669"/>
    <property type="project" value="TreeGrafter"/>
</dbReference>
<proteinExistence type="inferred from homology"/>
<organism evidence="7 8">
    <name type="scientific">Rubus argutus</name>
    <name type="common">Southern blackberry</name>
    <dbReference type="NCBI Taxonomy" id="59490"/>
    <lineage>
        <taxon>Eukaryota</taxon>
        <taxon>Viridiplantae</taxon>
        <taxon>Streptophyta</taxon>
        <taxon>Embryophyta</taxon>
        <taxon>Tracheophyta</taxon>
        <taxon>Spermatophyta</taxon>
        <taxon>Magnoliopsida</taxon>
        <taxon>eudicotyledons</taxon>
        <taxon>Gunneridae</taxon>
        <taxon>Pentapetalae</taxon>
        <taxon>rosids</taxon>
        <taxon>fabids</taxon>
        <taxon>Rosales</taxon>
        <taxon>Rosaceae</taxon>
        <taxon>Rosoideae</taxon>
        <taxon>Rosoideae incertae sedis</taxon>
        <taxon>Rubus</taxon>
    </lineage>
</organism>
<dbReference type="Proteomes" id="UP001457282">
    <property type="component" value="Unassembled WGS sequence"/>
</dbReference>
<reference evidence="7 8" key="1">
    <citation type="journal article" date="2023" name="G3 (Bethesda)">
        <title>A chromosome-length genome assembly and annotation of blackberry (Rubus argutus, cv. 'Hillquist').</title>
        <authorList>
            <person name="Bruna T."/>
            <person name="Aryal R."/>
            <person name="Dudchenko O."/>
            <person name="Sargent D.J."/>
            <person name="Mead D."/>
            <person name="Buti M."/>
            <person name="Cavallini A."/>
            <person name="Hytonen T."/>
            <person name="Andres J."/>
            <person name="Pham M."/>
            <person name="Weisz D."/>
            <person name="Mascagni F."/>
            <person name="Usai G."/>
            <person name="Natali L."/>
            <person name="Bassil N."/>
            <person name="Fernandez G.E."/>
            <person name="Lomsadze A."/>
            <person name="Armour M."/>
            <person name="Olukolu B."/>
            <person name="Poorten T."/>
            <person name="Britton C."/>
            <person name="Davik J."/>
            <person name="Ashrafi H."/>
            <person name="Aiden E.L."/>
            <person name="Borodovsky M."/>
            <person name="Worthington M."/>
        </authorList>
    </citation>
    <scope>NUCLEOTIDE SEQUENCE [LARGE SCALE GENOMIC DNA]</scope>
    <source>
        <strain evidence="7">PI 553951</strain>
    </source>
</reference>
<keyword evidence="6" id="KW-0732">Signal</keyword>
<name>A0AAW1W8A4_RUBAR</name>
<keyword evidence="8" id="KW-1185">Reference proteome</keyword>
<feature type="signal peptide" evidence="6">
    <location>
        <begin position="1"/>
        <end position="21"/>
    </location>
</feature>
<dbReference type="GO" id="GO:0052793">
    <property type="term" value="F:pectin acetylesterase activity"/>
    <property type="evidence" value="ECO:0007669"/>
    <property type="project" value="TreeGrafter"/>
</dbReference>
<dbReference type="InterPro" id="IPR004963">
    <property type="entry name" value="PAE/NOTUM"/>
</dbReference>
<comment type="similarity">
    <text evidence="3 6">Belongs to the pectinacetylesterase family.</text>
</comment>
<comment type="function">
    <text evidence="1 6">Hydrolyzes acetyl esters in homogalacturonan regions of pectin. In type I primary cell wall, galacturonic acid residues of pectin can be acetylated at the O-2 and O-3 positions. Decreasing the degree of acetylation of pectin gels in vitro alters their physical properties.</text>
</comment>
<protein>
    <recommendedName>
        <fullName evidence="6">Pectin acetylesterase</fullName>
        <ecNumber evidence="6">3.1.1.-</ecNumber>
    </recommendedName>
</protein>
<sequence>MMKLLWVCISVALGFSKRVDGFVQYSHRGDPKTEIINNTLMVSITLIRGADPKAVCLDGTLPAYYLNRGHGSGANSWVIHFQGGGWCSNITECIARAKTQFGSSRYMLPETGFTGILSYKAEENPDFFNWNRVLIPSCDGASYYGDSESEEAQLHFRGQRIWLAFMEELMSLGMHQAKRALISGCSAGGLTSILHCDKFRSLFQRSTKVKCLSDAGFFPDEVDISGEPTFRNFFSGVISLQEVKKNLPRFCTRHLDPTSCFFPQNLISG</sequence>
<evidence type="ECO:0000313" key="8">
    <source>
        <dbReference type="Proteomes" id="UP001457282"/>
    </source>
</evidence>
<keyword evidence="6" id="KW-0964">Secreted</keyword>
<gene>
    <name evidence="7" type="ORF">M0R45_028658</name>
</gene>
<evidence type="ECO:0000313" key="7">
    <source>
        <dbReference type="EMBL" id="KAK9920096.1"/>
    </source>
</evidence>